<evidence type="ECO:0000259" key="7">
    <source>
        <dbReference type="PROSITE" id="PS50850"/>
    </source>
</evidence>
<feature type="transmembrane region" description="Helical" evidence="6">
    <location>
        <begin position="225"/>
        <end position="248"/>
    </location>
</feature>
<comment type="caution">
    <text evidence="8">The sequence shown here is derived from an EMBL/GenBank/DDBJ whole genome shotgun (WGS) entry which is preliminary data.</text>
</comment>
<feature type="transmembrane region" description="Helical" evidence="6">
    <location>
        <begin position="201"/>
        <end position="219"/>
    </location>
</feature>
<feature type="transmembrane region" description="Helical" evidence="6">
    <location>
        <begin position="394"/>
        <end position="419"/>
    </location>
</feature>
<evidence type="ECO:0000313" key="9">
    <source>
        <dbReference type="Proteomes" id="UP000076577"/>
    </source>
</evidence>
<proteinExistence type="predicted"/>
<protein>
    <submittedName>
        <fullName evidence="8">Methyl viologen resistance protein SmvA</fullName>
    </submittedName>
</protein>
<dbReference type="STRING" id="989403.SAMN05421798_105296"/>
<dbReference type="EMBL" id="LMCB01000004">
    <property type="protein sequence ID" value="KZL21382.1"/>
    <property type="molecule type" value="Genomic_DNA"/>
</dbReference>
<dbReference type="RefSeq" id="WP_068002179.1">
    <property type="nucleotide sequence ID" value="NZ_FOFM01000005.1"/>
</dbReference>
<dbReference type="InterPro" id="IPR011701">
    <property type="entry name" value="MFS"/>
</dbReference>
<feature type="transmembrane region" description="Helical" evidence="6">
    <location>
        <begin position="101"/>
        <end position="123"/>
    </location>
</feature>
<reference evidence="8 9" key="1">
    <citation type="journal article" date="2016" name="Front. Microbiol.">
        <title>Comparative Genomic Analysis Reveals a Diverse Repertoire of Genes Involved in Prokaryote-Eukaryote Interactions within the Pseudovibrio Genus.</title>
        <authorList>
            <person name="Romano S."/>
            <person name="Fernandez-Guerra A."/>
            <person name="Reen F.J."/>
            <person name="Glockner F.O."/>
            <person name="Crowley S.P."/>
            <person name="O'Sullivan O."/>
            <person name="Cotter P.D."/>
            <person name="Adams C."/>
            <person name="Dobson A.D."/>
            <person name="O'Gara F."/>
        </authorList>
    </citation>
    <scope>NUCLEOTIDE SEQUENCE [LARGE SCALE GENOMIC DNA]</scope>
    <source>
        <strain evidence="8 9">Ad2</strain>
    </source>
</reference>
<feature type="transmembrane region" description="Helical" evidence="6">
    <location>
        <begin position="51"/>
        <end position="67"/>
    </location>
</feature>
<evidence type="ECO:0000256" key="6">
    <source>
        <dbReference type="SAM" id="Phobius"/>
    </source>
</evidence>
<accession>A0A166APG5</accession>
<feature type="transmembrane region" description="Helical" evidence="6">
    <location>
        <begin position="303"/>
        <end position="322"/>
    </location>
</feature>
<dbReference type="GO" id="GO:0016020">
    <property type="term" value="C:membrane"/>
    <property type="evidence" value="ECO:0007669"/>
    <property type="project" value="UniProtKB-SubCell"/>
</dbReference>
<dbReference type="InterPro" id="IPR036259">
    <property type="entry name" value="MFS_trans_sf"/>
</dbReference>
<dbReference type="InterPro" id="IPR020846">
    <property type="entry name" value="MFS_dom"/>
</dbReference>
<dbReference type="PANTHER" id="PTHR42718:SF9">
    <property type="entry name" value="MAJOR FACILITATOR SUPERFAMILY MULTIDRUG TRANSPORTER MFSC"/>
    <property type="match status" value="1"/>
</dbReference>
<feature type="transmembrane region" description="Helical" evidence="6">
    <location>
        <begin position="269"/>
        <end position="291"/>
    </location>
</feature>
<evidence type="ECO:0000256" key="2">
    <source>
        <dbReference type="ARBA" id="ARBA00022448"/>
    </source>
</evidence>
<dbReference type="PATRIC" id="fig|989403.3.peg.717"/>
<gene>
    <name evidence="8" type="primary">smvA</name>
    <name evidence="8" type="ORF">PsAD2_00673</name>
</gene>
<dbReference type="PANTHER" id="PTHR42718">
    <property type="entry name" value="MAJOR FACILITATOR SUPERFAMILY MULTIDRUG TRANSPORTER MFSC"/>
    <property type="match status" value="1"/>
</dbReference>
<feature type="transmembrane region" description="Helical" evidence="6">
    <location>
        <begin position="425"/>
        <end position="447"/>
    </location>
</feature>
<evidence type="ECO:0000256" key="4">
    <source>
        <dbReference type="ARBA" id="ARBA00022989"/>
    </source>
</evidence>
<evidence type="ECO:0000256" key="5">
    <source>
        <dbReference type="ARBA" id="ARBA00023136"/>
    </source>
</evidence>
<evidence type="ECO:0000256" key="1">
    <source>
        <dbReference type="ARBA" id="ARBA00004141"/>
    </source>
</evidence>
<dbReference type="GO" id="GO:0022857">
    <property type="term" value="F:transmembrane transporter activity"/>
    <property type="evidence" value="ECO:0007669"/>
    <property type="project" value="InterPro"/>
</dbReference>
<feature type="transmembrane region" description="Helical" evidence="6">
    <location>
        <begin position="12"/>
        <end position="31"/>
    </location>
</feature>
<feature type="transmembrane region" description="Helical" evidence="6">
    <location>
        <begin position="135"/>
        <end position="155"/>
    </location>
</feature>
<feature type="transmembrane region" description="Helical" evidence="6">
    <location>
        <begin position="362"/>
        <end position="382"/>
    </location>
</feature>
<organism evidence="8 9">
    <name type="scientific">Pseudovibrio axinellae</name>
    <dbReference type="NCBI Taxonomy" id="989403"/>
    <lineage>
        <taxon>Bacteria</taxon>
        <taxon>Pseudomonadati</taxon>
        <taxon>Pseudomonadota</taxon>
        <taxon>Alphaproteobacteria</taxon>
        <taxon>Hyphomicrobiales</taxon>
        <taxon>Stappiaceae</taxon>
        <taxon>Pseudovibrio</taxon>
    </lineage>
</organism>
<feature type="transmembrane region" description="Helical" evidence="6">
    <location>
        <begin position="74"/>
        <end position="95"/>
    </location>
</feature>
<dbReference type="Gene3D" id="1.20.1250.20">
    <property type="entry name" value="MFS general substrate transporter like domains"/>
    <property type="match status" value="2"/>
</dbReference>
<dbReference type="Pfam" id="PF07690">
    <property type="entry name" value="MFS_1"/>
    <property type="match status" value="1"/>
</dbReference>
<dbReference type="Proteomes" id="UP000076577">
    <property type="component" value="Unassembled WGS sequence"/>
</dbReference>
<keyword evidence="9" id="KW-1185">Reference proteome</keyword>
<keyword evidence="4 6" id="KW-1133">Transmembrane helix</keyword>
<keyword evidence="5 6" id="KW-0472">Membrane</keyword>
<keyword evidence="3 6" id="KW-0812">Transmembrane</keyword>
<name>A0A166APG5_9HYPH</name>
<dbReference type="AlphaFoldDB" id="A0A166APG5"/>
<keyword evidence="2" id="KW-0813">Transport</keyword>
<dbReference type="PROSITE" id="PS50850">
    <property type="entry name" value="MFS"/>
    <property type="match status" value="1"/>
</dbReference>
<sequence length="458" mass="48966">MLDIPVRFRNWIILGLVSALMALILLDESVFGPALPTIQSDLGLSRTATHWVINAYLLVFSSSVALGGKLRDMYGLHVLVGLGGSFFLIGSLLGGASQSEIMIIIARASQGLGAGMLYPVVATTITATFPAKQHGMALGVMASTGTTFLALGPLLGGVLTEYASWRWVFWFNVPLISAIWCAIALILPHAPITKKTQEKDWLGLSLLLFGLLLFVYGIMEAPVGGSAQLLIVAAIPTGLAVLSFFYWFESKARSPLIDVRVLKNLSITACCTTTFAAQYCKLTVTIFIALYCVKVLELSPLKSGLATFVCVSAAPITAPFAGRIADKYGSRRPVLLGLFIAGTSLFAAAICIQHNLLYPTLAVLFIWGITLPFCYVPSVRLTMNQTTPSKRGEVLGIFGTARIMGGTIGIAVSSMILSLTQTYDAVFFTGSSILGLSFLFALFFMIAKESEGSSGIKN</sequence>
<dbReference type="SUPFAM" id="SSF103473">
    <property type="entry name" value="MFS general substrate transporter"/>
    <property type="match status" value="1"/>
</dbReference>
<evidence type="ECO:0000313" key="8">
    <source>
        <dbReference type="EMBL" id="KZL21382.1"/>
    </source>
</evidence>
<comment type="subcellular location">
    <subcellularLocation>
        <location evidence="1">Membrane</location>
        <topology evidence="1">Multi-pass membrane protein</topology>
    </subcellularLocation>
</comment>
<evidence type="ECO:0000256" key="3">
    <source>
        <dbReference type="ARBA" id="ARBA00022692"/>
    </source>
</evidence>
<dbReference type="CDD" id="cd17321">
    <property type="entry name" value="MFS_MMR_MDR_like"/>
    <property type="match status" value="1"/>
</dbReference>
<feature type="transmembrane region" description="Helical" evidence="6">
    <location>
        <begin position="334"/>
        <end position="356"/>
    </location>
</feature>
<feature type="transmembrane region" description="Helical" evidence="6">
    <location>
        <begin position="167"/>
        <end position="189"/>
    </location>
</feature>
<feature type="domain" description="Major facilitator superfamily (MFS) profile" evidence="7">
    <location>
        <begin position="13"/>
        <end position="449"/>
    </location>
</feature>
<dbReference type="OrthoDB" id="9812221at2"/>